<dbReference type="RefSeq" id="WP_307722972.1">
    <property type="nucleotide sequence ID" value="NZ_BJUY01000002.1"/>
</dbReference>
<feature type="transmembrane region" description="Helical" evidence="1">
    <location>
        <begin position="93"/>
        <end position="113"/>
    </location>
</feature>
<evidence type="ECO:0000313" key="3">
    <source>
        <dbReference type="Proteomes" id="UP000321662"/>
    </source>
</evidence>
<organism evidence="2 3">
    <name type="scientific">Alkalibacterium kapii</name>
    <dbReference type="NCBI Taxonomy" id="426704"/>
    <lineage>
        <taxon>Bacteria</taxon>
        <taxon>Bacillati</taxon>
        <taxon>Bacillota</taxon>
        <taxon>Bacilli</taxon>
        <taxon>Lactobacillales</taxon>
        <taxon>Carnobacteriaceae</taxon>
        <taxon>Alkalibacterium</taxon>
    </lineage>
</organism>
<keyword evidence="1" id="KW-0812">Transmembrane</keyword>
<keyword evidence="1" id="KW-0472">Membrane</keyword>
<protein>
    <submittedName>
        <fullName evidence="2">Membrane protein</fullName>
    </submittedName>
</protein>
<dbReference type="EMBL" id="BJUY01000002">
    <property type="protein sequence ID" value="GEK90679.1"/>
    <property type="molecule type" value="Genomic_DNA"/>
</dbReference>
<feature type="transmembrane region" description="Helical" evidence="1">
    <location>
        <begin position="125"/>
        <end position="148"/>
    </location>
</feature>
<name>A0A511AR57_9LACT</name>
<dbReference type="Proteomes" id="UP000321662">
    <property type="component" value="Unassembled WGS sequence"/>
</dbReference>
<feature type="transmembrane region" description="Helical" evidence="1">
    <location>
        <begin position="12"/>
        <end position="32"/>
    </location>
</feature>
<dbReference type="InterPro" id="IPR024529">
    <property type="entry name" value="ECF_trnsprt_substrate-spec"/>
</dbReference>
<keyword evidence="1" id="KW-1133">Transmembrane helix</keyword>
<accession>A0A511AR57</accession>
<dbReference type="Pfam" id="PF12822">
    <property type="entry name" value="ECF_trnsprt"/>
    <property type="match status" value="1"/>
</dbReference>
<reference evidence="2 3" key="1">
    <citation type="submission" date="2019-07" db="EMBL/GenBank/DDBJ databases">
        <title>Whole genome shotgun sequence of Alkalibacterium kapii NBRC 103247.</title>
        <authorList>
            <person name="Hosoyama A."/>
            <person name="Uohara A."/>
            <person name="Ohji S."/>
            <person name="Ichikawa N."/>
        </authorList>
    </citation>
    <scope>NUCLEOTIDE SEQUENCE [LARGE SCALE GENOMIC DNA]</scope>
    <source>
        <strain evidence="2 3">NBRC 103247</strain>
    </source>
</reference>
<proteinExistence type="predicted"/>
<dbReference type="AlphaFoldDB" id="A0A511AR57"/>
<feature type="transmembrane region" description="Helical" evidence="1">
    <location>
        <begin position="168"/>
        <end position="191"/>
    </location>
</feature>
<evidence type="ECO:0000256" key="1">
    <source>
        <dbReference type="SAM" id="Phobius"/>
    </source>
</evidence>
<evidence type="ECO:0000313" key="2">
    <source>
        <dbReference type="EMBL" id="GEK90679.1"/>
    </source>
</evidence>
<keyword evidence="3" id="KW-1185">Reference proteome</keyword>
<sequence>MSLNRKKSKSRRIALLGILTAIILIQNFVPFLGNIPIPPLNPTIIHITVIVATLTMSTTDGMIIGGIWGITRMIRAYTMPATPLDLMLWTNPMIALLPRILIGLFTGWGYAFFKRVFSNRDKLTLVGASVVGSFMNTIFVLLFIYLFYGEPYAQAIDVDISNLAGALAVIVGTNGVAEAIAAGIIAPLVTIPLRKITSQK</sequence>
<gene>
    <name evidence="2" type="ORF">AKA01nite_03010</name>
</gene>
<dbReference type="Gene3D" id="1.10.1760.20">
    <property type="match status" value="1"/>
</dbReference>
<dbReference type="GO" id="GO:0022857">
    <property type="term" value="F:transmembrane transporter activity"/>
    <property type="evidence" value="ECO:0007669"/>
    <property type="project" value="InterPro"/>
</dbReference>
<comment type="caution">
    <text evidence="2">The sequence shown here is derived from an EMBL/GenBank/DDBJ whole genome shotgun (WGS) entry which is preliminary data.</text>
</comment>